<reference evidence="2" key="1">
    <citation type="journal article" date="2019" name="Sci. Rep.">
        <title>Draft genome of Tanacetum cinerariifolium, the natural source of mosquito coil.</title>
        <authorList>
            <person name="Yamashiro T."/>
            <person name="Shiraishi A."/>
            <person name="Satake H."/>
            <person name="Nakayama K."/>
        </authorList>
    </citation>
    <scope>NUCLEOTIDE SEQUENCE</scope>
</reference>
<dbReference type="EMBL" id="BKCJ010001255">
    <property type="protein sequence ID" value="GEU40073.1"/>
    <property type="molecule type" value="Genomic_DNA"/>
</dbReference>
<feature type="compositionally biased region" description="Polar residues" evidence="1">
    <location>
        <begin position="442"/>
        <end position="457"/>
    </location>
</feature>
<feature type="region of interest" description="Disordered" evidence="1">
    <location>
        <begin position="355"/>
        <end position="480"/>
    </location>
</feature>
<name>A0A6L2JSW8_TANCI</name>
<comment type="caution">
    <text evidence="2">The sequence shown here is derived from an EMBL/GenBank/DDBJ whole genome shotgun (WGS) entry which is preliminary data.</text>
</comment>
<proteinExistence type="predicted"/>
<organism evidence="2">
    <name type="scientific">Tanacetum cinerariifolium</name>
    <name type="common">Dalmatian daisy</name>
    <name type="synonym">Chrysanthemum cinerariifolium</name>
    <dbReference type="NCBI Taxonomy" id="118510"/>
    <lineage>
        <taxon>Eukaryota</taxon>
        <taxon>Viridiplantae</taxon>
        <taxon>Streptophyta</taxon>
        <taxon>Embryophyta</taxon>
        <taxon>Tracheophyta</taxon>
        <taxon>Spermatophyta</taxon>
        <taxon>Magnoliopsida</taxon>
        <taxon>eudicotyledons</taxon>
        <taxon>Gunneridae</taxon>
        <taxon>Pentapetalae</taxon>
        <taxon>asterids</taxon>
        <taxon>campanulids</taxon>
        <taxon>Asterales</taxon>
        <taxon>Asteraceae</taxon>
        <taxon>Asteroideae</taxon>
        <taxon>Anthemideae</taxon>
        <taxon>Anthemidinae</taxon>
        <taxon>Tanacetum</taxon>
    </lineage>
</organism>
<sequence length="835" mass="93513">MSMIGKLTYFLGLQIKQDDKGISIFQAQYTRNLLKKCEISDSSLVKTPMVPPNNLGLDLAGKPVNETSYKGMIGSLKYLTGKRHDIQFSTVLCARFQSIPKESHLTTVKIILRYLKGTPTLGLYYPKCLGFDLKGYSDSDYVGCNMDRKSTSVVYQNFLREFWSTAVACNHFPSTDEPKKCPLKEFFVKFSVLNRQRPLTLDFNTFCSSIGLNYNNVKYVDHRIPEVVKKELGKVTINSSYLDKTPVLKNSFLVAWRILFTLAGTTPPLNKVHYEPGFQGSEYTQDKKFGFLPPILSNSNFTKDPSKVTDIELTAHMIAVNNQRDLVSLPSLAAKLKKGKSQTVTLTLLKSQGPKASGALYKKSKRPKSKKPPTRTMITLPKPTKGSEQSHSVSSGTIPNPQDLERETQLASMGLPSTLDEGTRKSKPLPESTTTHPKDSGGNKQPLNRDITSTTLDKGTAKTMPPPEGSLGEKDSRGNISPADMEPIHTLLLILQGLVLTFLLFDDELEKEIDEEEVLAAGDDIDEDHQDDAETALKYEVSSLRQDTLVIKSLMAEIYQAFKGQPFLAPSGSVTSIICLTHIPTNVKGKNTTNTATKEPTSHTEMETKDTTMEIPISSIHPTKVRSTHDQPITLIISHPKSSQATPRIDKGIGTKSEEDPSKKLVPVSTIIRPDPNEPVRVEFMINRKIVYFTEQKIQEYWDKEEKIKKYVEDTKILAMSRPEVIKVIHEEAKKLRIDPKKAISTKASETFKKARDAEHESLNKSHLKPQEERGSIWNWNMKSRCLGWNVIGASLKVFLLSIIWLSKNLNMGFSSQMYLVIKHSKDGTISIKLE</sequence>
<gene>
    <name evidence="2" type="ORF">Tci_012051</name>
</gene>
<protein>
    <submittedName>
        <fullName evidence="2">Uncharacterized mitochondrial protein AtMg00810-like</fullName>
    </submittedName>
</protein>
<dbReference type="PANTHER" id="PTHR11439:SF486">
    <property type="entry name" value="RLK (RECEPTOR-LIKE KINASE) PROTEIN, PUTATIVE-RELATED"/>
    <property type="match status" value="1"/>
</dbReference>
<evidence type="ECO:0000313" key="2">
    <source>
        <dbReference type="EMBL" id="GEU40073.1"/>
    </source>
</evidence>
<dbReference type="PANTHER" id="PTHR11439">
    <property type="entry name" value="GAG-POL-RELATED RETROTRANSPOSON"/>
    <property type="match status" value="1"/>
</dbReference>
<accession>A0A6L2JSW8</accession>
<feature type="compositionally biased region" description="Polar residues" evidence="1">
    <location>
        <begin position="386"/>
        <end position="400"/>
    </location>
</feature>
<feature type="compositionally biased region" description="Basic residues" evidence="1">
    <location>
        <begin position="362"/>
        <end position="373"/>
    </location>
</feature>
<evidence type="ECO:0000256" key="1">
    <source>
        <dbReference type="SAM" id="MobiDB-lite"/>
    </source>
</evidence>
<dbReference type="AlphaFoldDB" id="A0A6L2JSW8"/>